<name>A0A0C3QK12_9AGAM</name>
<dbReference type="InterPro" id="IPR011333">
    <property type="entry name" value="SKP1/BTB/POZ_sf"/>
</dbReference>
<dbReference type="SUPFAM" id="SSF54695">
    <property type="entry name" value="POZ domain"/>
    <property type="match status" value="1"/>
</dbReference>
<keyword evidence="4" id="KW-1185">Reference proteome</keyword>
<dbReference type="HOGENOM" id="CLU_052397_1_0_1"/>
<evidence type="ECO:0000313" key="4">
    <source>
        <dbReference type="Proteomes" id="UP000054248"/>
    </source>
</evidence>
<feature type="domain" description="BTB" evidence="2">
    <location>
        <begin position="23"/>
        <end position="84"/>
    </location>
</feature>
<organism evidence="3 4">
    <name type="scientific">Tulasnella calospora MUT 4182</name>
    <dbReference type="NCBI Taxonomy" id="1051891"/>
    <lineage>
        <taxon>Eukaryota</taxon>
        <taxon>Fungi</taxon>
        <taxon>Dikarya</taxon>
        <taxon>Basidiomycota</taxon>
        <taxon>Agaricomycotina</taxon>
        <taxon>Agaricomycetes</taxon>
        <taxon>Cantharellales</taxon>
        <taxon>Tulasnellaceae</taxon>
        <taxon>Tulasnella</taxon>
    </lineage>
</organism>
<evidence type="ECO:0000313" key="3">
    <source>
        <dbReference type="EMBL" id="KIO26634.1"/>
    </source>
</evidence>
<dbReference type="Gene3D" id="3.30.710.10">
    <property type="entry name" value="Potassium Channel Kv1.1, Chain A"/>
    <property type="match status" value="1"/>
</dbReference>
<reference evidence="4" key="2">
    <citation type="submission" date="2015-01" db="EMBL/GenBank/DDBJ databases">
        <title>Evolutionary Origins and Diversification of the Mycorrhizal Mutualists.</title>
        <authorList>
            <consortium name="DOE Joint Genome Institute"/>
            <consortium name="Mycorrhizal Genomics Consortium"/>
            <person name="Kohler A."/>
            <person name="Kuo A."/>
            <person name="Nagy L.G."/>
            <person name="Floudas D."/>
            <person name="Copeland A."/>
            <person name="Barry K.W."/>
            <person name="Cichocki N."/>
            <person name="Veneault-Fourrey C."/>
            <person name="LaButti K."/>
            <person name="Lindquist E.A."/>
            <person name="Lipzen A."/>
            <person name="Lundell T."/>
            <person name="Morin E."/>
            <person name="Murat C."/>
            <person name="Riley R."/>
            <person name="Ohm R."/>
            <person name="Sun H."/>
            <person name="Tunlid A."/>
            <person name="Henrissat B."/>
            <person name="Grigoriev I.V."/>
            <person name="Hibbett D.S."/>
            <person name="Martin F."/>
        </authorList>
    </citation>
    <scope>NUCLEOTIDE SEQUENCE [LARGE SCALE GENOMIC DNA]</scope>
    <source>
        <strain evidence="4">MUT 4182</strain>
    </source>
</reference>
<dbReference type="InterPro" id="IPR000210">
    <property type="entry name" value="BTB/POZ_dom"/>
</dbReference>
<dbReference type="Proteomes" id="UP000054248">
    <property type="component" value="Unassembled WGS sequence"/>
</dbReference>
<protein>
    <recommendedName>
        <fullName evidence="2">BTB domain-containing protein</fullName>
    </recommendedName>
</protein>
<dbReference type="OrthoDB" id="3164835at2759"/>
<dbReference type="Pfam" id="PF00651">
    <property type="entry name" value="BTB"/>
    <property type="match status" value="1"/>
</dbReference>
<gene>
    <name evidence="3" type="ORF">M407DRAFT_24079</name>
</gene>
<feature type="region of interest" description="Disordered" evidence="1">
    <location>
        <begin position="1"/>
        <end position="22"/>
    </location>
</feature>
<evidence type="ECO:0000256" key="1">
    <source>
        <dbReference type="SAM" id="MobiDB-lite"/>
    </source>
</evidence>
<dbReference type="AlphaFoldDB" id="A0A0C3QK12"/>
<accession>A0A0C3QK12</accession>
<dbReference type="PROSITE" id="PS50097">
    <property type="entry name" value="BTB"/>
    <property type="match status" value="1"/>
</dbReference>
<evidence type="ECO:0000259" key="2">
    <source>
        <dbReference type="PROSITE" id="PS50097"/>
    </source>
</evidence>
<proteinExistence type="predicted"/>
<reference evidence="3 4" key="1">
    <citation type="submission" date="2014-04" db="EMBL/GenBank/DDBJ databases">
        <authorList>
            <consortium name="DOE Joint Genome Institute"/>
            <person name="Kuo A."/>
            <person name="Girlanda M."/>
            <person name="Perotto S."/>
            <person name="Kohler A."/>
            <person name="Nagy L.G."/>
            <person name="Floudas D."/>
            <person name="Copeland A."/>
            <person name="Barry K.W."/>
            <person name="Cichocki N."/>
            <person name="Veneault-Fourrey C."/>
            <person name="LaButti K."/>
            <person name="Lindquist E.A."/>
            <person name="Lipzen A."/>
            <person name="Lundell T."/>
            <person name="Morin E."/>
            <person name="Murat C."/>
            <person name="Sun H."/>
            <person name="Tunlid A."/>
            <person name="Henrissat B."/>
            <person name="Grigoriev I.V."/>
            <person name="Hibbett D.S."/>
            <person name="Martin F."/>
            <person name="Nordberg H.P."/>
            <person name="Cantor M.N."/>
            <person name="Hua S.X."/>
        </authorList>
    </citation>
    <scope>NUCLEOTIDE SEQUENCE [LARGE SCALE GENOMIC DNA]</scope>
    <source>
        <strain evidence="3 4">MUT 4182</strain>
    </source>
</reference>
<sequence>MEGPPRQTGSHAVPPPFDHTSPGDCYLRSTDGTRFKVLRHVLVDASPYFADLLKEIPSSASSELPTLHIDEDARTLHAVLAFLYPVHIPDLLEAPLFLKLAELEEKYGIPEESFYLPLSTVVWAHHLRRTSSVEGAIDLFALTWRFGGRKACQFISRHTHSVDLNDTKIVEKLVLCSKSIESYMALMDLRRQREQALDDIIEALEPRKHLCSSHSSGDKIFFAFISIMKMAARNALLPAFPECRDAFSFLGLQGPDGIRTVPWCSNCYVGADRAMLTKQLQEAISRYPQVISILPEDAWPTPKW</sequence>
<dbReference type="EMBL" id="KN823021">
    <property type="protein sequence ID" value="KIO26634.1"/>
    <property type="molecule type" value="Genomic_DNA"/>
</dbReference>